<accession>A0A370HEL9</accession>
<evidence type="ECO:0000313" key="3">
    <source>
        <dbReference type="Proteomes" id="UP000255355"/>
    </source>
</evidence>
<dbReference type="OrthoDB" id="4505613at2"/>
<keyword evidence="3" id="KW-1185">Reference proteome</keyword>
<evidence type="ECO:0000313" key="2">
    <source>
        <dbReference type="EMBL" id="RDI55475.1"/>
    </source>
</evidence>
<reference evidence="2 3" key="1">
    <citation type="submission" date="2018-07" db="EMBL/GenBank/DDBJ databases">
        <title>Genomic Encyclopedia of Type Strains, Phase IV (KMG-IV): sequencing the most valuable type-strain genomes for metagenomic binning, comparative biology and taxonomic classification.</title>
        <authorList>
            <person name="Goeker M."/>
        </authorList>
    </citation>
    <scope>NUCLEOTIDE SEQUENCE [LARGE SCALE GENOMIC DNA]</scope>
    <source>
        <strain evidence="2 3">DSM 44952</strain>
    </source>
</reference>
<feature type="region of interest" description="Disordered" evidence="1">
    <location>
        <begin position="26"/>
        <end position="110"/>
    </location>
</feature>
<comment type="caution">
    <text evidence="2">The sequence shown here is derived from an EMBL/GenBank/DDBJ whole genome shotgun (WGS) entry which is preliminary data.</text>
</comment>
<dbReference type="RefSeq" id="WP_068023081.1">
    <property type="nucleotide sequence ID" value="NZ_QQAZ01000001.1"/>
</dbReference>
<sequence>MNEGPQRWLYTTAGEAEVAVPKSPVVSYPFGQASPTRASAASGVSVEDPRAIHGRISSSPETAAAESEPDEETVGSIVLTTPWSSRRRAKKPSPESAPVAGPEQKLRPLAPMPQVQAIGQVRKHILRGGSGKAAAGRLVAERFSVGWIVYTPKDGKPRGKTYYVADDGELEETSSRVESPAYLESVEQRFWQRRAMFG</sequence>
<protein>
    <submittedName>
        <fullName evidence="2">Uncharacterized protein</fullName>
    </submittedName>
</protein>
<proteinExistence type="predicted"/>
<feature type="compositionally biased region" description="Low complexity" evidence="1">
    <location>
        <begin position="57"/>
        <end position="66"/>
    </location>
</feature>
<evidence type="ECO:0000256" key="1">
    <source>
        <dbReference type="SAM" id="MobiDB-lite"/>
    </source>
</evidence>
<dbReference type="AlphaFoldDB" id="A0A370HEL9"/>
<gene>
    <name evidence="2" type="ORF">DFR68_101308</name>
</gene>
<dbReference type="Proteomes" id="UP000255355">
    <property type="component" value="Unassembled WGS sequence"/>
</dbReference>
<organism evidence="2 3">
    <name type="scientific">Nocardia mexicana</name>
    <dbReference type="NCBI Taxonomy" id="279262"/>
    <lineage>
        <taxon>Bacteria</taxon>
        <taxon>Bacillati</taxon>
        <taxon>Actinomycetota</taxon>
        <taxon>Actinomycetes</taxon>
        <taxon>Mycobacteriales</taxon>
        <taxon>Nocardiaceae</taxon>
        <taxon>Nocardia</taxon>
    </lineage>
</organism>
<name>A0A370HEL9_9NOCA</name>
<dbReference type="EMBL" id="QQAZ01000001">
    <property type="protein sequence ID" value="RDI55475.1"/>
    <property type="molecule type" value="Genomic_DNA"/>
</dbReference>